<dbReference type="Proteomes" id="UP000307440">
    <property type="component" value="Unassembled WGS sequence"/>
</dbReference>
<evidence type="ECO:0000313" key="2">
    <source>
        <dbReference type="EMBL" id="TFK27830.1"/>
    </source>
</evidence>
<feature type="compositionally biased region" description="Low complexity" evidence="1">
    <location>
        <begin position="286"/>
        <end position="297"/>
    </location>
</feature>
<keyword evidence="3" id="KW-1185">Reference proteome</keyword>
<dbReference type="EMBL" id="ML210161">
    <property type="protein sequence ID" value="TFK27830.1"/>
    <property type="molecule type" value="Genomic_DNA"/>
</dbReference>
<reference evidence="2 3" key="1">
    <citation type="journal article" date="2019" name="Nat. Ecol. Evol.">
        <title>Megaphylogeny resolves global patterns of mushroom evolution.</title>
        <authorList>
            <person name="Varga T."/>
            <person name="Krizsan K."/>
            <person name="Foldi C."/>
            <person name="Dima B."/>
            <person name="Sanchez-Garcia M."/>
            <person name="Sanchez-Ramirez S."/>
            <person name="Szollosi G.J."/>
            <person name="Szarkandi J.G."/>
            <person name="Papp V."/>
            <person name="Albert L."/>
            <person name="Andreopoulos W."/>
            <person name="Angelini C."/>
            <person name="Antonin V."/>
            <person name="Barry K.W."/>
            <person name="Bougher N.L."/>
            <person name="Buchanan P."/>
            <person name="Buyck B."/>
            <person name="Bense V."/>
            <person name="Catcheside P."/>
            <person name="Chovatia M."/>
            <person name="Cooper J."/>
            <person name="Damon W."/>
            <person name="Desjardin D."/>
            <person name="Finy P."/>
            <person name="Geml J."/>
            <person name="Haridas S."/>
            <person name="Hughes K."/>
            <person name="Justo A."/>
            <person name="Karasinski D."/>
            <person name="Kautmanova I."/>
            <person name="Kiss B."/>
            <person name="Kocsube S."/>
            <person name="Kotiranta H."/>
            <person name="LaButti K.M."/>
            <person name="Lechner B.E."/>
            <person name="Liimatainen K."/>
            <person name="Lipzen A."/>
            <person name="Lukacs Z."/>
            <person name="Mihaltcheva S."/>
            <person name="Morgado L.N."/>
            <person name="Niskanen T."/>
            <person name="Noordeloos M.E."/>
            <person name="Ohm R.A."/>
            <person name="Ortiz-Santana B."/>
            <person name="Ovrebo C."/>
            <person name="Racz N."/>
            <person name="Riley R."/>
            <person name="Savchenko A."/>
            <person name="Shiryaev A."/>
            <person name="Soop K."/>
            <person name="Spirin V."/>
            <person name="Szebenyi C."/>
            <person name="Tomsovsky M."/>
            <person name="Tulloss R.E."/>
            <person name="Uehling J."/>
            <person name="Grigoriev I.V."/>
            <person name="Vagvolgyi C."/>
            <person name="Papp T."/>
            <person name="Martin F.M."/>
            <person name="Miettinen O."/>
            <person name="Hibbett D.S."/>
            <person name="Nagy L.G."/>
        </authorList>
    </citation>
    <scope>NUCLEOTIDE SEQUENCE [LARGE SCALE GENOMIC DNA]</scope>
    <source>
        <strain evidence="2 3">CBS 121175</strain>
    </source>
</reference>
<gene>
    <name evidence="2" type="ORF">FA15DRAFT_701626</name>
</gene>
<dbReference type="AlphaFoldDB" id="A0A5C3L509"/>
<evidence type="ECO:0000313" key="3">
    <source>
        <dbReference type="Proteomes" id="UP000307440"/>
    </source>
</evidence>
<feature type="compositionally biased region" description="Polar residues" evidence="1">
    <location>
        <begin position="309"/>
        <end position="321"/>
    </location>
</feature>
<organism evidence="2 3">
    <name type="scientific">Coprinopsis marcescibilis</name>
    <name type="common">Agaric fungus</name>
    <name type="synonym">Psathyrella marcescibilis</name>
    <dbReference type="NCBI Taxonomy" id="230819"/>
    <lineage>
        <taxon>Eukaryota</taxon>
        <taxon>Fungi</taxon>
        <taxon>Dikarya</taxon>
        <taxon>Basidiomycota</taxon>
        <taxon>Agaricomycotina</taxon>
        <taxon>Agaricomycetes</taxon>
        <taxon>Agaricomycetidae</taxon>
        <taxon>Agaricales</taxon>
        <taxon>Agaricineae</taxon>
        <taxon>Psathyrellaceae</taxon>
        <taxon>Coprinopsis</taxon>
    </lineage>
</organism>
<feature type="region of interest" description="Disordered" evidence="1">
    <location>
        <begin position="406"/>
        <end position="478"/>
    </location>
</feature>
<name>A0A5C3L509_COPMA</name>
<feature type="compositionally biased region" description="Low complexity" evidence="1">
    <location>
        <begin position="408"/>
        <end position="453"/>
    </location>
</feature>
<feature type="region of interest" description="Disordered" evidence="1">
    <location>
        <begin position="283"/>
        <end position="326"/>
    </location>
</feature>
<feature type="region of interest" description="Disordered" evidence="1">
    <location>
        <begin position="1"/>
        <end position="59"/>
    </location>
</feature>
<proteinExistence type="predicted"/>
<accession>A0A5C3L509</accession>
<dbReference type="OrthoDB" id="2507647at2759"/>
<feature type="compositionally biased region" description="Basic residues" evidence="1">
    <location>
        <begin position="466"/>
        <end position="478"/>
    </location>
</feature>
<protein>
    <submittedName>
        <fullName evidence="2">Uncharacterized protein</fullName>
    </submittedName>
</protein>
<sequence>MDAAHGPFAATISSNSQRRHQSRRSQPTEIIDVDLLDDNVGRHPPPRQPSSSRRPRPVPEFIDLVGEDDDDIEVVRVNPPVRRSLFSPPPRPMERAPSVIPPVPRVPARFSAQTGFPPSARPNRTDAVTVNPPVHAGTIDIPLPRNRPSPPLPVAGPSNAAHLPIRRPSPPLAAAPRSHHVPTLGLGGALISQTVNTGRANDTGRLARVRLMPFINMLRGGFGYAFDPLDVEFDISDDDFNDRSFRLRQREPLVQQEYSSTYTHPLPVEPGFTYDFALPDSPREGAPAFPASSSSNPILLNESEDDSSPSKQSIASGPSSQSKEEDGKSKTLLVCCHCSDPLLLNAGLTASDSVNHRIWALRCGHLIDGKCLNEIGQPALVVDRKGKGKAKAEPAAFVPYGEHPSSFAATANNDDAGNASGASPGHATSIRSRLRSQTTSSSSVPAAQSAAQSGPGSNADTGVGIGRKRKRGAGKGVVNKKPKVEEEFDWCCPVEGCAKMHMSVKINGVWGPEKVRQMKRGVKASMVLGDTEKGPRGAIPVFA</sequence>
<evidence type="ECO:0000256" key="1">
    <source>
        <dbReference type="SAM" id="MobiDB-lite"/>
    </source>
</evidence>
<dbReference type="STRING" id="230819.A0A5C3L509"/>